<feature type="binding site" evidence="15">
    <location>
        <position position="301"/>
    </location>
    <ligand>
        <name>substrate</name>
    </ligand>
</feature>
<keyword evidence="9 13" id="KW-0862">Zinc</keyword>
<evidence type="ECO:0000259" key="17">
    <source>
        <dbReference type="PROSITE" id="PS51747"/>
    </source>
</evidence>
<evidence type="ECO:0000256" key="11">
    <source>
        <dbReference type="ARBA" id="ARBA00023002"/>
    </source>
</evidence>
<dbReference type="Pfam" id="PF00383">
    <property type="entry name" value="dCMP_cyt_deam_1"/>
    <property type="match status" value="1"/>
</dbReference>
<dbReference type="NCBIfam" id="TIGR00227">
    <property type="entry name" value="ribD_Cterm"/>
    <property type="match status" value="1"/>
</dbReference>
<comment type="similarity">
    <text evidence="4 13">In the N-terminal section; belongs to the cytidine and deoxycytidylate deaminase family.</text>
</comment>
<feature type="binding site" evidence="15">
    <location>
        <position position="155"/>
    </location>
    <ligand>
        <name>NADP(+)</name>
        <dbReference type="ChEBI" id="CHEBI:58349"/>
    </ligand>
</feature>
<evidence type="ECO:0000256" key="9">
    <source>
        <dbReference type="ARBA" id="ARBA00022833"/>
    </source>
</evidence>
<comment type="similarity">
    <text evidence="5 13">In the C-terminal section; belongs to the HTP reductase family.</text>
</comment>
<dbReference type="GO" id="GO:0008703">
    <property type="term" value="F:5-amino-6-(5-phosphoribosylamino)uracil reductase activity"/>
    <property type="evidence" value="ECO:0007669"/>
    <property type="project" value="UniProtKB-EC"/>
</dbReference>
<evidence type="ECO:0000256" key="1">
    <source>
        <dbReference type="ARBA" id="ARBA00002151"/>
    </source>
</evidence>
<dbReference type="InterPro" id="IPR050765">
    <property type="entry name" value="Riboflavin_Biosynth_HTPR"/>
</dbReference>
<keyword evidence="10 13" id="KW-0521">NADP</keyword>
<dbReference type="RefSeq" id="WP_189478739.1">
    <property type="nucleotide sequence ID" value="NZ_BMYM01000005.1"/>
</dbReference>
<comment type="pathway">
    <text evidence="3 13">Cofactor biosynthesis; riboflavin biosynthesis; 5-amino-6-(D-ribitylamino)uracil from GTP: step 3/4.</text>
</comment>
<sequence>MTVEDSRWMARALQVAHKGQFWAAPNPHVGCVLVRDGEIIGEGFTQPAGGNHAEVEALKDAGNASGATAYVTLEPCAHHGRTGPCSEALIEAGVTRVVVGLEDPNPAVSGKGLSRLTDAGVQVTCGLMADQAREMLAGFLWRMERGRGRVTVKLASSLDGRTAMASGESHWITGAPARADVQQLRAASSVILTGSGSVITDDCRLTLRADELTLSGAEVERATRCPPQRAVLDSRLITPASAQVYDDSAATLLFHGADVACTKHYPDSVERIAVPLGGEGLDLHAVFAELNERQHNEILVESGPRLAGALLQEGLVDRILVYMAPVLMGSAANPLMMLPLDDMSQRVHLDTVDVRRVGQDWRFTLVPQVEH</sequence>
<protein>
    <recommendedName>
        <fullName evidence="13">Riboflavin biosynthesis protein RibD</fullName>
    </recommendedName>
    <domain>
        <recommendedName>
            <fullName evidence="13">Diaminohydroxyphosphoribosylaminopyrimidine deaminase</fullName>
            <shortName evidence="13">DRAP deaminase</shortName>
            <ecNumber evidence="13">3.5.4.26</ecNumber>
        </recommendedName>
        <alternativeName>
            <fullName evidence="13">Riboflavin-specific deaminase</fullName>
        </alternativeName>
    </domain>
    <domain>
        <recommendedName>
            <fullName evidence="13">5-amino-6-(5-phosphoribosylamino)uracil reductase</fullName>
            <ecNumber evidence="13">1.1.1.193</ecNumber>
        </recommendedName>
        <alternativeName>
            <fullName evidence="13">HTP reductase</fullName>
        </alternativeName>
    </domain>
</protein>
<dbReference type="FunFam" id="3.40.140.10:FF:000025">
    <property type="entry name" value="Riboflavin biosynthesis protein RibD"/>
    <property type="match status" value="1"/>
</dbReference>
<evidence type="ECO:0000256" key="5">
    <source>
        <dbReference type="ARBA" id="ARBA00007417"/>
    </source>
</evidence>
<comment type="catalytic activity">
    <reaction evidence="13">
        <text>5-amino-6-(5-phospho-D-ribitylamino)uracil + NADP(+) = 5-amino-6-(5-phospho-D-ribosylamino)uracil + NADPH + H(+)</text>
        <dbReference type="Rhea" id="RHEA:17845"/>
        <dbReference type="ChEBI" id="CHEBI:15378"/>
        <dbReference type="ChEBI" id="CHEBI:57783"/>
        <dbReference type="ChEBI" id="CHEBI:58349"/>
        <dbReference type="ChEBI" id="CHEBI:58421"/>
        <dbReference type="ChEBI" id="CHEBI:58453"/>
        <dbReference type="EC" id="1.1.1.193"/>
    </reaction>
</comment>
<comment type="pathway">
    <text evidence="2 13">Cofactor biosynthesis; riboflavin biosynthesis; 5-amino-6-(D-ribitylamino)uracil from GTP: step 2/4.</text>
</comment>
<dbReference type="GO" id="GO:0050661">
    <property type="term" value="F:NADP binding"/>
    <property type="evidence" value="ECO:0007669"/>
    <property type="project" value="InterPro"/>
</dbReference>
<dbReference type="PANTHER" id="PTHR38011:SF7">
    <property type="entry name" value="2,5-DIAMINO-6-RIBOSYLAMINO-4(3H)-PYRIMIDINONE 5'-PHOSPHATE REDUCTASE"/>
    <property type="match status" value="1"/>
</dbReference>
<evidence type="ECO:0000313" key="18">
    <source>
        <dbReference type="EMBL" id="GHD39410.1"/>
    </source>
</evidence>
<dbReference type="GO" id="GO:0008835">
    <property type="term" value="F:diaminohydroxyphosphoribosylaminopyrimidine deaminase activity"/>
    <property type="evidence" value="ECO:0007669"/>
    <property type="project" value="UniProtKB-EC"/>
</dbReference>
<feature type="binding site" evidence="15">
    <location>
        <position position="205"/>
    </location>
    <ligand>
        <name>substrate</name>
    </ligand>
</feature>
<evidence type="ECO:0000256" key="15">
    <source>
        <dbReference type="PIRSR" id="PIRSR006769-2"/>
    </source>
</evidence>
<feature type="binding site" evidence="16">
    <location>
        <position position="52"/>
    </location>
    <ligand>
        <name>Zn(2+)</name>
        <dbReference type="ChEBI" id="CHEBI:29105"/>
        <note>catalytic</note>
    </ligand>
</feature>
<name>A0A918XNG3_9GAMM</name>
<gene>
    <name evidence="18" type="primary">ribD</name>
    <name evidence="18" type="ORF">GCM10007053_30830</name>
</gene>
<evidence type="ECO:0000256" key="2">
    <source>
        <dbReference type="ARBA" id="ARBA00004882"/>
    </source>
</evidence>
<dbReference type="Pfam" id="PF01872">
    <property type="entry name" value="RibD_C"/>
    <property type="match status" value="1"/>
</dbReference>
<reference evidence="18" key="1">
    <citation type="journal article" date="2014" name="Int. J. Syst. Evol. Microbiol.">
        <title>Complete genome sequence of Corynebacterium casei LMG S-19264T (=DSM 44701T), isolated from a smear-ripened cheese.</title>
        <authorList>
            <consortium name="US DOE Joint Genome Institute (JGI-PGF)"/>
            <person name="Walter F."/>
            <person name="Albersmeier A."/>
            <person name="Kalinowski J."/>
            <person name="Ruckert C."/>
        </authorList>
    </citation>
    <scope>NUCLEOTIDE SEQUENCE</scope>
    <source>
        <strain evidence="18">KCTC 23430</strain>
    </source>
</reference>
<dbReference type="PIRSF" id="PIRSF006769">
    <property type="entry name" value="RibD"/>
    <property type="match status" value="1"/>
</dbReference>
<feature type="binding site" evidence="16">
    <location>
        <position position="76"/>
    </location>
    <ligand>
        <name>Zn(2+)</name>
        <dbReference type="ChEBI" id="CHEBI:29105"/>
        <note>catalytic</note>
    </ligand>
</feature>
<comment type="catalytic activity">
    <reaction evidence="13">
        <text>2,5-diamino-6-hydroxy-4-(5-phosphoribosylamino)-pyrimidine + H2O + H(+) = 5-amino-6-(5-phospho-D-ribosylamino)uracil + NH4(+)</text>
        <dbReference type="Rhea" id="RHEA:21868"/>
        <dbReference type="ChEBI" id="CHEBI:15377"/>
        <dbReference type="ChEBI" id="CHEBI:15378"/>
        <dbReference type="ChEBI" id="CHEBI:28938"/>
        <dbReference type="ChEBI" id="CHEBI:58453"/>
        <dbReference type="ChEBI" id="CHEBI:58614"/>
        <dbReference type="EC" id="3.5.4.26"/>
    </reaction>
</comment>
<keyword evidence="12" id="KW-0511">Multifunctional enzyme</keyword>
<feature type="domain" description="CMP/dCMP-type deaminase" evidence="17">
    <location>
        <begin position="3"/>
        <end position="124"/>
    </location>
</feature>
<dbReference type="SUPFAM" id="SSF53927">
    <property type="entry name" value="Cytidine deaminase-like"/>
    <property type="match status" value="1"/>
</dbReference>
<evidence type="ECO:0000256" key="4">
    <source>
        <dbReference type="ARBA" id="ARBA00005259"/>
    </source>
</evidence>
<dbReference type="AlphaFoldDB" id="A0A918XNG3"/>
<evidence type="ECO:0000256" key="3">
    <source>
        <dbReference type="ARBA" id="ARBA00004910"/>
    </source>
</evidence>
<keyword evidence="8 13" id="KW-0378">Hydrolase</keyword>
<evidence type="ECO:0000256" key="8">
    <source>
        <dbReference type="ARBA" id="ARBA00022801"/>
    </source>
</evidence>
<evidence type="ECO:0000256" key="14">
    <source>
        <dbReference type="PIRSR" id="PIRSR006769-1"/>
    </source>
</evidence>
<dbReference type="InterPro" id="IPR016193">
    <property type="entry name" value="Cytidine_deaminase-like"/>
</dbReference>
<organism evidence="18 19">
    <name type="scientific">Parahalioglobus pacificus</name>
    <dbReference type="NCBI Taxonomy" id="930806"/>
    <lineage>
        <taxon>Bacteria</taxon>
        <taxon>Pseudomonadati</taxon>
        <taxon>Pseudomonadota</taxon>
        <taxon>Gammaproteobacteria</taxon>
        <taxon>Cellvibrionales</taxon>
        <taxon>Halieaceae</taxon>
        <taxon>Parahalioglobus</taxon>
    </lineage>
</organism>
<dbReference type="Proteomes" id="UP000644693">
    <property type="component" value="Unassembled WGS sequence"/>
</dbReference>
<dbReference type="EMBL" id="BMYM01000005">
    <property type="protein sequence ID" value="GHD39410.1"/>
    <property type="molecule type" value="Genomic_DNA"/>
</dbReference>
<feature type="binding site" evidence="15">
    <location>
        <position position="171"/>
    </location>
    <ligand>
        <name>NADP(+)</name>
        <dbReference type="ChEBI" id="CHEBI:58349"/>
    </ligand>
</feature>
<keyword evidence="11 13" id="KW-0560">Oxidoreductase</keyword>
<dbReference type="PROSITE" id="PS51747">
    <property type="entry name" value="CYT_DCMP_DEAMINASES_2"/>
    <property type="match status" value="1"/>
</dbReference>
<comment type="caution">
    <text evidence="18">The sequence shown here is derived from an EMBL/GenBank/DDBJ whole genome shotgun (WGS) entry which is preliminary data.</text>
</comment>
<dbReference type="PANTHER" id="PTHR38011">
    <property type="entry name" value="DIHYDROFOLATE REDUCTASE FAMILY PROTEIN (AFU_ORTHOLOGUE AFUA_8G06820)"/>
    <property type="match status" value="1"/>
</dbReference>
<feature type="binding site" evidence="15">
    <location>
        <position position="234"/>
    </location>
    <ligand>
        <name>NADP(+)</name>
        <dbReference type="ChEBI" id="CHEBI:58349"/>
    </ligand>
</feature>
<evidence type="ECO:0000256" key="6">
    <source>
        <dbReference type="ARBA" id="ARBA00022619"/>
    </source>
</evidence>
<dbReference type="InterPro" id="IPR024072">
    <property type="entry name" value="DHFR-like_dom_sf"/>
</dbReference>
<keyword evidence="6 13" id="KW-0686">Riboflavin biosynthesis</keyword>
<evidence type="ECO:0000256" key="13">
    <source>
        <dbReference type="PIRNR" id="PIRNR006769"/>
    </source>
</evidence>
<dbReference type="EC" id="1.1.1.193" evidence="13"/>
<dbReference type="Gene3D" id="3.40.430.10">
    <property type="entry name" value="Dihydrofolate Reductase, subunit A"/>
    <property type="match status" value="1"/>
</dbReference>
<feature type="binding site" evidence="15">
    <location>
        <position position="185"/>
    </location>
    <ligand>
        <name>substrate</name>
    </ligand>
</feature>
<comment type="function">
    <text evidence="1 13">Converts 2,5-diamino-6-(ribosylamino)-4(3h)-pyrimidinone 5'-phosphate into 5-amino-6-(ribosylamino)-2,4(1h,3h)-pyrimidinedione 5'-phosphate.</text>
</comment>
<accession>A0A918XNG3</accession>
<dbReference type="CDD" id="cd01284">
    <property type="entry name" value="Riboflavin_deaminase-reductase"/>
    <property type="match status" value="1"/>
</dbReference>
<keyword evidence="19" id="KW-1185">Reference proteome</keyword>
<evidence type="ECO:0000313" key="19">
    <source>
        <dbReference type="Proteomes" id="UP000644693"/>
    </source>
</evidence>
<feature type="binding site" evidence="15">
    <location>
        <position position="169"/>
    </location>
    <ligand>
        <name>NADP(+)</name>
        <dbReference type="ChEBI" id="CHEBI:58349"/>
    </ligand>
</feature>
<feature type="binding site" evidence="16">
    <location>
        <position position="85"/>
    </location>
    <ligand>
        <name>Zn(2+)</name>
        <dbReference type="ChEBI" id="CHEBI:29105"/>
        <note>catalytic</note>
    </ligand>
</feature>
<comment type="cofactor">
    <cofactor evidence="13 16">
        <name>Zn(2+)</name>
        <dbReference type="ChEBI" id="CHEBI:29105"/>
    </cofactor>
    <text evidence="13 16">Binds 1 zinc ion.</text>
</comment>
<evidence type="ECO:0000256" key="16">
    <source>
        <dbReference type="PIRSR" id="PIRSR006769-3"/>
    </source>
</evidence>
<dbReference type="InterPro" id="IPR004794">
    <property type="entry name" value="Eubact_RibD"/>
</dbReference>
<dbReference type="Gene3D" id="3.40.140.10">
    <property type="entry name" value="Cytidine Deaminase, domain 2"/>
    <property type="match status" value="1"/>
</dbReference>
<feature type="binding site" evidence="15">
    <location>
        <position position="208"/>
    </location>
    <ligand>
        <name>substrate</name>
    </ligand>
</feature>
<evidence type="ECO:0000256" key="7">
    <source>
        <dbReference type="ARBA" id="ARBA00022723"/>
    </source>
</evidence>
<dbReference type="InterPro" id="IPR002734">
    <property type="entry name" value="RibDG_C"/>
</dbReference>
<reference evidence="18" key="2">
    <citation type="submission" date="2020-09" db="EMBL/GenBank/DDBJ databases">
        <authorList>
            <person name="Sun Q."/>
            <person name="Kim S."/>
        </authorList>
    </citation>
    <scope>NUCLEOTIDE SEQUENCE</scope>
    <source>
        <strain evidence="18">KCTC 23430</strain>
    </source>
</reference>
<dbReference type="SUPFAM" id="SSF53597">
    <property type="entry name" value="Dihydrofolate reductase-like"/>
    <property type="match status" value="1"/>
</dbReference>
<dbReference type="InterPro" id="IPR011549">
    <property type="entry name" value="RibD_C"/>
</dbReference>
<evidence type="ECO:0000256" key="12">
    <source>
        <dbReference type="ARBA" id="ARBA00023268"/>
    </source>
</evidence>
<dbReference type="GO" id="GO:0046872">
    <property type="term" value="F:metal ion binding"/>
    <property type="evidence" value="ECO:0007669"/>
    <property type="project" value="UniProtKB-KW"/>
</dbReference>
<keyword evidence="7 13" id="KW-0479">Metal-binding</keyword>
<dbReference type="GO" id="GO:0009231">
    <property type="term" value="P:riboflavin biosynthetic process"/>
    <property type="evidence" value="ECO:0007669"/>
    <property type="project" value="UniProtKB-KW"/>
</dbReference>
<proteinExistence type="inferred from homology"/>
<feature type="binding site" evidence="15">
    <location>
        <position position="201"/>
    </location>
    <ligand>
        <name>NADP(+)</name>
        <dbReference type="ChEBI" id="CHEBI:58349"/>
    </ligand>
</feature>
<dbReference type="InterPro" id="IPR002125">
    <property type="entry name" value="CMP_dCMP_dom"/>
</dbReference>
<feature type="binding site" evidence="15">
    <location>
        <begin position="303"/>
        <end position="309"/>
    </location>
    <ligand>
        <name>NADP(+)</name>
        <dbReference type="ChEBI" id="CHEBI:58349"/>
    </ligand>
</feature>
<evidence type="ECO:0000256" key="10">
    <source>
        <dbReference type="ARBA" id="ARBA00022857"/>
    </source>
</evidence>
<feature type="active site" description="Proton donor" evidence="14">
    <location>
        <position position="54"/>
    </location>
</feature>
<dbReference type="EC" id="3.5.4.26" evidence="13"/>
<dbReference type="NCBIfam" id="TIGR00326">
    <property type="entry name" value="eubact_ribD"/>
    <property type="match status" value="1"/>
</dbReference>